<evidence type="ECO:0000256" key="5">
    <source>
        <dbReference type="ARBA" id="ARBA00022741"/>
    </source>
</evidence>
<comment type="caution">
    <text evidence="9">The sequence shown here is derived from an EMBL/GenBank/DDBJ whole genome shotgun (WGS) entry which is preliminary data.</text>
</comment>
<comment type="cofactor">
    <cofactor evidence="1">
        <name>Mn(2+)</name>
        <dbReference type="ChEBI" id="CHEBI:29035"/>
    </cofactor>
</comment>
<keyword evidence="5" id="KW-0547">Nucleotide-binding</keyword>
<organism evidence="9">
    <name type="scientific">marine sediment metagenome</name>
    <dbReference type="NCBI Taxonomy" id="412755"/>
    <lineage>
        <taxon>unclassified sequences</taxon>
        <taxon>metagenomes</taxon>
        <taxon>ecological metagenomes</taxon>
    </lineage>
</organism>
<dbReference type="EMBL" id="LAZR01023536">
    <property type="protein sequence ID" value="KKL78186.1"/>
    <property type="molecule type" value="Genomic_DNA"/>
</dbReference>
<dbReference type="EC" id="6.5.1.8" evidence="2"/>
<gene>
    <name evidence="9" type="ORF">LCGC14_2027380</name>
</gene>
<dbReference type="InterPro" id="IPR036025">
    <property type="entry name" value="RtcB-like_sf"/>
</dbReference>
<evidence type="ECO:0000256" key="6">
    <source>
        <dbReference type="ARBA" id="ARBA00023134"/>
    </source>
</evidence>
<evidence type="ECO:0000256" key="4">
    <source>
        <dbReference type="ARBA" id="ARBA00022723"/>
    </source>
</evidence>
<dbReference type="GO" id="GO:0030145">
    <property type="term" value="F:manganese ion binding"/>
    <property type="evidence" value="ECO:0007669"/>
    <property type="project" value="TreeGrafter"/>
</dbReference>
<dbReference type="InterPro" id="IPR052915">
    <property type="entry name" value="RtcB-like"/>
</dbReference>
<keyword evidence="4" id="KW-0479">Metal-binding</keyword>
<evidence type="ECO:0000256" key="1">
    <source>
        <dbReference type="ARBA" id="ARBA00001936"/>
    </source>
</evidence>
<sequence length="331" mass="36826">PIGGVMATNGVIIPNAVGVDIGCGMISLATDFKDDLDEGLIKEIIGKTREEIPVGFRHHDKQQEWDGWEDAPDIQIINQELKSATRQLGTLGRGNHFIEIQRSNDGYIWLMIHSGSRNIGLKIAKTYHDIAKQLCDTWFSDIPNKDLSFLPLDSNQGQEYIQAMLFALGFARENRRLMMQRFSGIVMEKLGCKFPSPLLDVHHNYARMENHFKQNVMLHRKGATSAKLGEAGIIPGSQGTKSYIVEGLGERESFESCSHGAGRKMGRKEAKRSLDLDEQKGSMEGVVHSVRTKDDLDEAPGAYKDIEMVMSSQTDLVKIVVELTPLGIMKG</sequence>
<reference evidence="9" key="1">
    <citation type="journal article" date="2015" name="Nature">
        <title>Complex archaea that bridge the gap between prokaryotes and eukaryotes.</title>
        <authorList>
            <person name="Spang A."/>
            <person name="Saw J.H."/>
            <person name="Jorgensen S.L."/>
            <person name="Zaremba-Niedzwiedzka K."/>
            <person name="Martijn J."/>
            <person name="Lind A.E."/>
            <person name="van Eijk R."/>
            <person name="Schleper C."/>
            <person name="Guy L."/>
            <person name="Ettema T.J."/>
        </authorList>
    </citation>
    <scope>NUCLEOTIDE SEQUENCE</scope>
</reference>
<evidence type="ECO:0000313" key="9">
    <source>
        <dbReference type="EMBL" id="KKL78186.1"/>
    </source>
</evidence>
<dbReference type="PANTHER" id="PTHR43749">
    <property type="entry name" value="RNA-SPLICING LIGASE RTCB"/>
    <property type="match status" value="1"/>
</dbReference>
<accession>A0A0F9FI83</accession>
<keyword evidence="3" id="KW-0436">Ligase</keyword>
<dbReference type="GO" id="GO:0006281">
    <property type="term" value="P:DNA repair"/>
    <property type="evidence" value="ECO:0007669"/>
    <property type="project" value="TreeGrafter"/>
</dbReference>
<dbReference type="InterPro" id="IPR001233">
    <property type="entry name" value="RtcB"/>
</dbReference>
<evidence type="ECO:0000256" key="7">
    <source>
        <dbReference type="ARBA" id="ARBA00023211"/>
    </source>
</evidence>
<dbReference type="GO" id="GO:0003909">
    <property type="term" value="F:DNA ligase activity"/>
    <property type="evidence" value="ECO:0007669"/>
    <property type="project" value="TreeGrafter"/>
</dbReference>
<proteinExistence type="predicted"/>
<dbReference type="GO" id="GO:0006396">
    <property type="term" value="P:RNA processing"/>
    <property type="evidence" value="ECO:0007669"/>
    <property type="project" value="InterPro"/>
</dbReference>
<evidence type="ECO:0000256" key="2">
    <source>
        <dbReference type="ARBA" id="ARBA00012726"/>
    </source>
</evidence>
<evidence type="ECO:0000256" key="8">
    <source>
        <dbReference type="ARBA" id="ARBA00047746"/>
    </source>
</evidence>
<protein>
    <recommendedName>
        <fullName evidence="2">3'-phosphate/5'-hydroxy nucleic acid ligase</fullName>
        <ecNumber evidence="2">6.5.1.8</ecNumber>
    </recommendedName>
</protein>
<dbReference type="AlphaFoldDB" id="A0A0F9FI83"/>
<keyword evidence="6" id="KW-0342">GTP-binding</keyword>
<dbReference type="GO" id="GO:0005525">
    <property type="term" value="F:GTP binding"/>
    <property type="evidence" value="ECO:0007669"/>
    <property type="project" value="UniProtKB-KW"/>
</dbReference>
<keyword evidence="7" id="KW-0464">Manganese</keyword>
<feature type="non-terminal residue" evidence="9">
    <location>
        <position position="1"/>
    </location>
</feature>
<comment type="catalytic activity">
    <reaction evidence="8">
        <text>a 3'-end 3'-phospho-ribonucleotide-RNA + a 5'-end dephospho-ribonucleoside-RNA + GTP = a ribonucleotidyl-ribonucleotide-RNA + GMP + diphosphate</text>
        <dbReference type="Rhea" id="RHEA:68076"/>
        <dbReference type="Rhea" id="RHEA-COMP:10463"/>
        <dbReference type="Rhea" id="RHEA-COMP:13936"/>
        <dbReference type="Rhea" id="RHEA-COMP:17355"/>
        <dbReference type="ChEBI" id="CHEBI:33019"/>
        <dbReference type="ChEBI" id="CHEBI:37565"/>
        <dbReference type="ChEBI" id="CHEBI:58115"/>
        <dbReference type="ChEBI" id="CHEBI:83062"/>
        <dbReference type="ChEBI" id="CHEBI:138284"/>
        <dbReference type="ChEBI" id="CHEBI:173118"/>
        <dbReference type="EC" id="6.5.1.8"/>
    </reaction>
</comment>
<dbReference type="SUPFAM" id="SSF103365">
    <property type="entry name" value="Hypothetical protein PH1602"/>
    <property type="match status" value="1"/>
</dbReference>
<dbReference type="Gene3D" id="3.90.1860.10">
    <property type="entry name" value="tRNA-splicing ligase RtcB"/>
    <property type="match status" value="1"/>
</dbReference>
<dbReference type="GO" id="GO:0170057">
    <property type="term" value="F:RNA ligase (GTP) activity"/>
    <property type="evidence" value="ECO:0007669"/>
    <property type="project" value="UniProtKB-EC"/>
</dbReference>
<dbReference type="PANTHER" id="PTHR43749:SF2">
    <property type="entry name" value="RNA-SPLICING LIGASE RTCB"/>
    <property type="match status" value="1"/>
</dbReference>
<evidence type="ECO:0000256" key="3">
    <source>
        <dbReference type="ARBA" id="ARBA00022598"/>
    </source>
</evidence>
<dbReference type="GO" id="GO:0042245">
    <property type="term" value="P:RNA repair"/>
    <property type="evidence" value="ECO:0007669"/>
    <property type="project" value="TreeGrafter"/>
</dbReference>
<dbReference type="Pfam" id="PF01139">
    <property type="entry name" value="RtcB"/>
    <property type="match status" value="1"/>
</dbReference>
<name>A0A0F9FI83_9ZZZZ</name>